<dbReference type="GO" id="GO:0030036">
    <property type="term" value="P:actin cytoskeleton organization"/>
    <property type="evidence" value="ECO:0007669"/>
    <property type="project" value="TreeGrafter"/>
</dbReference>
<comment type="caution">
    <text evidence="5">The sequence shown here is derived from an EMBL/GenBank/DDBJ whole genome shotgun (WGS) entry which is preliminary data.</text>
</comment>
<dbReference type="PANTHER" id="PTHR12659">
    <property type="entry name" value="RHO-TYPE GTPASE ACTIVATING PROTEIN"/>
    <property type="match status" value="1"/>
</dbReference>
<evidence type="ECO:0000256" key="3">
    <source>
        <dbReference type="SAM" id="Phobius"/>
    </source>
</evidence>
<dbReference type="EMBL" id="QXTE01013525">
    <property type="protein sequence ID" value="TFJ95137.1"/>
    <property type="molecule type" value="Genomic_DNA"/>
</dbReference>
<protein>
    <submittedName>
        <fullName evidence="5">Methenyltetrahydrofolate cyclohydrolase</fullName>
    </submittedName>
</protein>
<dbReference type="GO" id="GO:0008289">
    <property type="term" value="F:lipid binding"/>
    <property type="evidence" value="ECO:0007669"/>
    <property type="project" value="InterPro"/>
</dbReference>
<gene>
    <name evidence="5" type="ORF">DR999_PMT23436</name>
</gene>
<keyword evidence="5" id="KW-0378">Hydrolase</keyword>
<evidence type="ECO:0000313" key="5">
    <source>
        <dbReference type="EMBL" id="TFJ95137.1"/>
    </source>
</evidence>
<keyword evidence="3" id="KW-0472">Membrane</keyword>
<keyword evidence="3" id="KW-0812">Transmembrane</keyword>
<dbReference type="GO" id="GO:0005096">
    <property type="term" value="F:GTPase activator activity"/>
    <property type="evidence" value="ECO:0007669"/>
    <property type="project" value="UniProtKB-KW"/>
</dbReference>
<reference evidence="5 6" key="2">
    <citation type="submission" date="2019-04" db="EMBL/GenBank/DDBJ databases">
        <title>The genome sequence of big-headed turtle.</title>
        <authorList>
            <person name="Gong S."/>
        </authorList>
    </citation>
    <scope>NUCLEOTIDE SEQUENCE [LARGE SCALE GENOMIC DNA]</scope>
    <source>
        <strain evidence="5">DO16091913</strain>
        <tissue evidence="5">Muscle</tissue>
    </source>
</reference>
<dbReference type="STRING" id="55544.A0A4D9DFZ7"/>
<evidence type="ECO:0000256" key="2">
    <source>
        <dbReference type="ARBA" id="ARBA00022553"/>
    </source>
</evidence>
<proteinExistence type="predicted"/>
<reference evidence="5 6" key="1">
    <citation type="submission" date="2019-04" db="EMBL/GenBank/DDBJ databases">
        <title>Draft genome of the big-headed turtle Platysternon megacephalum.</title>
        <authorList>
            <person name="Gong S."/>
        </authorList>
    </citation>
    <scope>NUCLEOTIDE SEQUENCE [LARGE SCALE GENOMIC DNA]</scope>
    <source>
        <strain evidence="5">DO16091913</strain>
        <tissue evidence="5">Muscle</tissue>
    </source>
</reference>
<feature type="transmembrane region" description="Helical" evidence="3">
    <location>
        <begin position="12"/>
        <end position="32"/>
    </location>
</feature>
<dbReference type="Proteomes" id="UP000297703">
    <property type="component" value="Unassembled WGS sequence"/>
</dbReference>
<organism evidence="5 6">
    <name type="scientific">Platysternon megacephalum</name>
    <name type="common">big-headed turtle</name>
    <dbReference type="NCBI Taxonomy" id="55544"/>
    <lineage>
        <taxon>Eukaryota</taxon>
        <taxon>Metazoa</taxon>
        <taxon>Chordata</taxon>
        <taxon>Craniata</taxon>
        <taxon>Vertebrata</taxon>
        <taxon>Euteleostomi</taxon>
        <taxon>Archelosauria</taxon>
        <taxon>Testudinata</taxon>
        <taxon>Testudines</taxon>
        <taxon>Cryptodira</taxon>
        <taxon>Durocryptodira</taxon>
        <taxon>Testudinoidea</taxon>
        <taxon>Platysternidae</taxon>
        <taxon>Platysternon</taxon>
    </lineage>
</organism>
<feature type="domain" description="START" evidence="4">
    <location>
        <begin position="80"/>
        <end position="182"/>
    </location>
</feature>
<evidence type="ECO:0000256" key="1">
    <source>
        <dbReference type="ARBA" id="ARBA00022468"/>
    </source>
</evidence>
<dbReference type="GO" id="GO:0035023">
    <property type="term" value="P:regulation of Rho protein signal transduction"/>
    <property type="evidence" value="ECO:0007669"/>
    <property type="project" value="TreeGrafter"/>
</dbReference>
<dbReference type="AlphaFoldDB" id="A0A4D9DFZ7"/>
<evidence type="ECO:0000313" key="6">
    <source>
        <dbReference type="Proteomes" id="UP000297703"/>
    </source>
</evidence>
<dbReference type="GO" id="GO:0016787">
    <property type="term" value="F:hydrolase activity"/>
    <property type="evidence" value="ECO:0007669"/>
    <property type="project" value="UniProtKB-KW"/>
</dbReference>
<dbReference type="PANTHER" id="PTHR12659:SF3">
    <property type="entry name" value="STAR-RELATED LIPID TRANSFER PROTEIN 8"/>
    <property type="match status" value="1"/>
</dbReference>
<dbReference type="PROSITE" id="PS50848">
    <property type="entry name" value="START"/>
    <property type="match status" value="1"/>
</dbReference>
<accession>A0A4D9DFZ7</accession>
<dbReference type="OrthoDB" id="10003330at2759"/>
<dbReference type="SUPFAM" id="SSF55961">
    <property type="entry name" value="Bet v1-like"/>
    <property type="match status" value="1"/>
</dbReference>
<keyword evidence="1" id="KW-0343">GTPase activation</keyword>
<name>A0A4D9DFZ7_9SAUR</name>
<dbReference type="InterPro" id="IPR002913">
    <property type="entry name" value="START_lipid-bd_dom"/>
</dbReference>
<keyword evidence="6" id="KW-1185">Reference proteome</keyword>
<evidence type="ECO:0000259" key="4">
    <source>
        <dbReference type="PROSITE" id="PS50848"/>
    </source>
</evidence>
<dbReference type="InterPro" id="IPR023393">
    <property type="entry name" value="START-like_dom_sf"/>
</dbReference>
<keyword evidence="2" id="KW-0597">Phosphoprotein</keyword>
<sequence>MSPDVTGPNLSCWLVCSIVWAIGIGIPESVWIREIPHDMMLQLGNSYMAADAHPLSLAELMSHSLQGEGKDFQAYLEDNVQNLLKESSEKFKGWLSNAGPQNTELSCKKVGDGHPLRLWKVSTEMEAPPYTVLQRVLRERHLWDEDLLQGEVIQALDENMEVYHYVTDSMAPHPRRDFIVLR</sequence>
<keyword evidence="3" id="KW-1133">Transmembrane helix</keyword>
<dbReference type="Gene3D" id="3.30.530.20">
    <property type="match status" value="1"/>
</dbReference>
<dbReference type="Pfam" id="PF01852">
    <property type="entry name" value="START"/>
    <property type="match status" value="1"/>
</dbReference>